<evidence type="ECO:0000256" key="1">
    <source>
        <dbReference type="SAM" id="Coils"/>
    </source>
</evidence>
<keyword evidence="4" id="KW-1185">Reference proteome</keyword>
<gene>
    <name evidence="3" type="ORF">NJ959_03065</name>
</gene>
<dbReference type="RefSeq" id="WP_254010268.1">
    <property type="nucleotide sequence ID" value="NZ_JAMZMM010000015.1"/>
</dbReference>
<keyword evidence="1" id="KW-0175">Coiled coil</keyword>
<proteinExistence type="predicted"/>
<sequence length="192" mass="22460">MSLFEDLNRFLENRLDEFLRNNPHLELQALEEQLREQEEDTLRLIIDLQTQEKNLQNEILGIAQDIQLWHGRVEKARANGRQDLAQAAQEREANLLHQGNQIWGKMEGVKQRLAQTKELQRQIQTRRAEVKAKAKEVAATHANSKSQSPPQTSGWNHNYQRNISSGNDPLEEQFTNWETEAELERMKRNMGR</sequence>
<name>A0AAE3KMA3_9CYAN</name>
<evidence type="ECO:0000313" key="4">
    <source>
        <dbReference type="Proteomes" id="UP001204953"/>
    </source>
</evidence>
<reference evidence="3" key="1">
    <citation type="submission" date="2022-06" db="EMBL/GenBank/DDBJ databases">
        <title>New cyanobacteria of genus Symplocastrum in benthos of Lake Baikal.</title>
        <authorList>
            <person name="Sorokovikova E."/>
            <person name="Tikhonova I."/>
            <person name="Krasnopeev A."/>
            <person name="Evseev P."/>
            <person name="Gladkikh A."/>
            <person name="Belykh O."/>
        </authorList>
    </citation>
    <scope>NUCLEOTIDE SEQUENCE</scope>
    <source>
        <strain evidence="3">BBK-W-15</strain>
    </source>
</reference>
<feature type="compositionally biased region" description="Polar residues" evidence="2">
    <location>
        <begin position="141"/>
        <end position="176"/>
    </location>
</feature>
<feature type="coiled-coil region" evidence="1">
    <location>
        <begin position="8"/>
        <end position="47"/>
    </location>
</feature>
<dbReference type="EMBL" id="JAMZMM010000015">
    <property type="protein sequence ID" value="MCP2727453.1"/>
    <property type="molecule type" value="Genomic_DNA"/>
</dbReference>
<dbReference type="Proteomes" id="UP001204953">
    <property type="component" value="Unassembled WGS sequence"/>
</dbReference>
<dbReference type="NCBIfam" id="TIGR04376">
    <property type="entry name" value="TIGR04376 family protein"/>
    <property type="match status" value="1"/>
</dbReference>
<feature type="region of interest" description="Disordered" evidence="2">
    <location>
        <begin position="135"/>
        <end position="176"/>
    </location>
</feature>
<dbReference type="InterPro" id="IPR030816">
    <property type="entry name" value="CHP04376"/>
</dbReference>
<protein>
    <submittedName>
        <fullName evidence="3">TIGR04376 family protein</fullName>
    </submittedName>
</protein>
<evidence type="ECO:0000256" key="2">
    <source>
        <dbReference type="SAM" id="MobiDB-lite"/>
    </source>
</evidence>
<evidence type="ECO:0000313" key="3">
    <source>
        <dbReference type="EMBL" id="MCP2727453.1"/>
    </source>
</evidence>
<dbReference type="AlphaFoldDB" id="A0AAE3KMA3"/>
<accession>A0AAE3KMA3</accession>
<comment type="caution">
    <text evidence="3">The sequence shown here is derived from an EMBL/GenBank/DDBJ whole genome shotgun (WGS) entry which is preliminary data.</text>
</comment>
<organism evidence="3 4">
    <name type="scientific">Limnofasciculus baicalensis BBK-W-15</name>
    <dbReference type="NCBI Taxonomy" id="2699891"/>
    <lineage>
        <taxon>Bacteria</taxon>
        <taxon>Bacillati</taxon>
        <taxon>Cyanobacteriota</taxon>
        <taxon>Cyanophyceae</taxon>
        <taxon>Coleofasciculales</taxon>
        <taxon>Coleofasciculaceae</taxon>
        <taxon>Limnofasciculus</taxon>
        <taxon>Limnofasciculus baicalensis</taxon>
    </lineage>
</organism>